<dbReference type="eggNOG" id="KOG1998">
    <property type="taxonomic scope" value="Eukaryota"/>
</dbReference>
<dbReference type="GO" id="GO:0005737">
    <property type="term" value="C:cytoplasm"/>
    <property type="evidence" value="ECO:0007669"/>
    <property type="project" value="TreeGrafter"/>
</dbReference>
<dbReference type="GO" id="GO:0007264">
    <property type="term" value="P:small GTPase-mediated signal transduction"/>
    <property type="evidence" value="ECO:0007669"/>
    <property type="project" value="InterPro"/>
</dbReference>
<feature type="domain" description="SH3" evidence="4">
    <location>
        <begin position="10"/>
        <end position="74"/>
    </location>
</feature>
<organism evidence="6 7">
    <name type="scientific">Tetranychus urticae</name>
    <name type="common">Two-spotted spider mite</name>
    <dbReference type="NCBI Taxonomy" id="32264"/>
    <lineage>
        <taxon>Eukaryota</taxon>
        <taxon>Metazoa</taxon>
        <taxon>Ecdysozoa</taxon>
        <taxon>Arthropoda</taxon>
        <taxon>Chelicerata</taxon>
        <taxon>Arachnida</taxon>
        <taxon>Acari</taxon>
        <taxon>Acariformes</taxon>
        <taxon>Trombidiformes</taxon>
        <taxon>Prostigmata</taxon>
        <taxon>Eleutherengona</taxon>
        <taxon>Raphignathae</taxon>
        <taxon>Tetranychoidea</taxon>
        <taxon>Tetranychidae</taxon>
        <taxon>Tetranychus</taxon>
    </lineage>
</organism>
<dbReference type="Gene3D" id="2.30.30.40">
    <property type="entry name" value="SH3 Domains"/>
    <property type="match status" value="1"/>
</dbReference>
<dbReference type="InterPro" id="IPR056372">
    <property type="entry name" value="TPR_DOCK"/>
</dbReference>
<keyword evidence="1 2" id="KW-0728">SH3 domain</keyword>
<dbReference type="STRING" id="32264.T1L2P2"/>
<dbReference type="GO" id="GO:0005886">
    <property type="term" value="C:plasma membrane"/>
    <property type="evidence" value="ECO:0007669"/>
    <property type="project" value="TreeGrafter"/>
</dbReference>
<dbReference type="HOGENOM" id="CLU_492038_0_0_1"/>
<dbReference type="InterPro" id="IPR026791">
    <property type="entry name" value="DOCK"/>
</dbReference>
<evidence type="ECO:0000259" key="5">
    <source>
        <dbReference type="PROSITE" id="PS51650"/>
    </source>
</evidence>
<dbReference type="EMBL" id="CAEY01000951">
    <property type="status" value="NOT_ANNOTATED_CDS"/>
    <property type="molecule type" value="Genomic_DNA"/>
</dbReference>
<dbReference type="GO" id="GO:0031267">
    <property type="term" value="F:small GTPase binding"/>
    <property type="evidence" value="ECO:0007669"/>
    <property type="project" value="TreeGrafter"/>
</dbReference>
<dbReference type="PROSITE" id="PS51650">
    <property type="entry name" value="C2_DOCK"/>
    <property type="match status" value="1"/>
</dbReference>
<dbReference type="PANTHER" id="PTHR45653:SF10">
    <property type="entry name" value="MYOBLAST CITY, ISOFORM B"/>
    <property type="match status" value="1"/>
</dbReference>
<evidence type="ECO:0000256" key="2">
    <source>
        <dbReference type="PROSITE-ProRule" id="PRU00192"/>
    </source>
</evidence>
<dbReference type="EnsemblMetazoa" id="tetur33g01670.1">
    <property type="protein sequence ID" value="tetur33g01670.1"/>
    <property type="gene ID" value="tetur33g01670"/>
</dbReference>
<accession>T1L2P2</accession>
<dbReference type="SMART" id="SM00326">
    <property type="entry name" value="SH3"/>
    <property type="match status" value="1"/>
</dbReference>
<evidence type="ECO:0000256" key="1">
    <source>
        <dbReference type="ARBA" id="ARBA00022443"/>
    </source>
</evidence>
<dbReference type="PANTHER" id="PTHR45653">
    <property type="entry name" value="DEDICATOR OF CYTOKINESIS"/>
    <property type="match status" value="1"/>
</dbReference>
<dbReference type="SUPFAM" id="SSF50044">
    <property type="entry name" value="SH3-domain"/>
    <property type="match status" value="1"/>
</dbReference>
<dbReference type="GO" id="GO:0005085">
    <property type="term" value="F:guanyl-nucleotide exchange factor activity"/>
    <property type="evidence" value="ECO:0007669"/>
    <property type="project" value="InterPro"/>
</dbReference>
<dbReference type="GO" id="GO:0016477">
    <property type="term" value="P:cell migration"/>
    <property type="evidence" value="ECO:0007669"/>
    <property type="project" value="TreeGrafter"/>
</dbReference>
<reference evidence="7" key="1">
    <citation type="submission" date="2011-08" db="EMBL/GenBank/DDBJ databases">
        <authorList>
            <person name="Rombauts S."/>
        </authorList>
    </citation>
    <scope>NUCLEOTIDE SEQUENCE</scope>
    <source>
        <strain evidence="7">London</strain>
    </source>
</reference>
<dbReference type="InterPro" id="IPR001452">
    <property type="entry name" value="SH3_domain"/>
</dbReference>
<dbReference type="Proteomes" id="UP000015104">
    <property type="component" value="Unassembled WGS sequence"/>
</dbReference>
<evidence type="ECO:0000313" key="7">
    <source>
        <dbReference type="Proteomes" id="UP000015104"/>
    </source>
</evidence>
<protein>
    <recommendedName>
        <fullName evidence="8">C2 DOCK-type domain-containing protein</fullName>
    </recommendedName>
</protein>
<dbReference type="InterPro" id="IPR035892">
    <property type="entry name" value="C2_domain_sf"/>
</dbReference>
<evidence type="ECO:0008006" key="8">
    <source>
        <dbReference type="Google" id="ProtNLM"/>
    </source>
</evidence>
<proteinExistence type="inferred from homology"/>
<dbReference type="GO" id="GO:0007520">
    <property type="term" value="P:myoblast fusion"/>
    <property type="evidence" value="ECO:0007669"/>
    <property type="project" value="TreeGrafter"/>
</dbReference>
<dbReference type="PROSITE" id="PS50002">
    <property type="entry name" value="SH3"/>
    <property type="match status" value="1"/>
</dbReference>
<sequence>MDAKWTPVEDRFKYGVAISNFSSDSSVVIQSALDLVVGETVSILLSIKDWYYGHKLGDNVRGIFPKSYIAIKDHVEEKIWYVSIVNIDHVKIFHRFPVLRWKSQLLQKKSQLFCENGKRVKGEIIENDHKGQGLWISYKLLLGDLEQAHGDSPHLISQYTKIARRMGFPEIILPGDVRNDLYLTLISGDFSSKASNAKNIEVTIRVCNDRGHILPEAITVGPGLSLGSEYKSVVYYHEEKPKWMETIKISLDIEDFRTSHLKITYKHRSSNESKDKNEKPFAFSFIRLMNENGTTLKDEIHELLIYKIDGKKYDETDSNVSYFKLPSTRSELESKIPKATYSNSGSSLKLAFSNISVPGLTLNPRDVCLVSSIVCSTKLTQTLICLDSCLLAFMKVDGEDIVKFLQDILDSLFKTLTDKESDEFVDLVFKALVFVVGLISDIKYQHFSPVLNVYIEKTFSAALAYNKLIIALRRYIDKLSAGRLQCDKLNGSLSLDASIGSYHEFNDSLFVISMMKSIGFLFKFIVRSRCLFLESQRLQRFDVPLDNMLINYDN</sequence>
<reference evidence="6" key="2">
    <citation type="submission" date="2015-06" db="UniProtKB">
        <authorList>
            <consortium name="EnsemblMetazoa"/>
        </authorList>
    </citation>
    <scope>IDENTIFICATION</scope>
</reference>
<evidence type="ECO:0000313" key="6">
    <source>
        <dbReference type="EnsemblMetazoa" id="tetur33g01670.1"/>
    </source>
</evidence>
<dbReference type="Gene3D" id="2.60.40.150">
    <property type="entry name" value="C2 domain"/>
    <property type="match status" value="1"/>
</dbReference>
<keyword evidence="7" id="KW-1185">Reference proteome</keyword>
<dbReference type="InterPro" id="IPR027007">
    <property type="entry name" value="C2_DOCK-type_domain"/>
</dbReference>
<dbReference type="InterPro" id="IPR036028">
    <property type="entry name" value="SH3-like_dom_sf"/>
</dbReference>
<dbReference type="AlphaFoldDB" id="T1L2P2"/>
<name>T1L2P2_TETUR</name>
<dbReference type="Pfam" id="PF23554">
    <property type="entry name" value="TPR_DOCK"/>
    <property type="match status" value="1"/>
</dbReference>
<evidence type="ECO:0000256" key="3">
    <source>
        <dbReference type="PROSITE-ProRule" id="PRU00983"/>
    </source>
</evidence>
<comment type="similarity">
    <text evidence="3">Belongs to the DOCK family.</text>
</comment>
<feature type="domain" description="C2 DOCK-type" evidence="5">
    <location>
        <begin position="178"/>
        <end position="375"/>
    </location>
</feature>
<dbReference type="Pfam" id="PF14429">
    <property type="entry name" value="DOCK-C2"/>
    <property type="match status" value="1"/>
</dbReference>
<evidence type="ECO:0000259" key="4">
    <source>
        <dbReference type="PROSITE" id="PS50002"/>
    </source>
</evidence>